<dbReference type="Proteomes" id="UP001630127">
    <property type="component" value="Unassembled WGS sequence"/>
</dbReference>
<comment type="caution">
    <text evidence="2">The sequence shown here is derived from an EMBL/GenBank/DDBJ whole genome shotgun (WGS) entry which is preliminary data.</text>
</comment>
<evidence type="ECO:0000313" key="3">
    <source>
        <dbReference type="Proteomes" id="UP001630127"/>
    </source>
</evidence>
<name>A0ABD2YMS2_9GENT</name>
<evidence type="ECO:0000313" key="2">
    <source>
        <dbReference type="EMBL" id="KAL3508701.1"/>
    </source>
</evidence>
<feature type="region of interest" description="Disordered" evidence="1">
    <location>
        <begin position="48"/>
        <end position="81"/>
    </location>
</feature>
<reference evidence="2 3" key="1">
    <citation type="submission" date="2024-11" db="EMBL/GenBank/DDBJ databases">
        <title>A near-complete genome assembly of Cinchona calisaya.</title>
        <authorList>
            <person name="Lian D.C."/>
            <person name="Zhao X.W."/>
            <person name="Wei L."/>
        </authorList>
    </citation>
    <scope>NUCLEOTIDE SEQUENCE [LARGE SCALE GENOMIC DNA]</scope>
    <source>
        <tissue evidence="2">Nenye</tissue>
    </source>
</reference>
<proteinExistence type="predicted"/>
<gene>
    <name evidence="2" type="ORF">ACH5RR_028102</name>
</gene>
<feature type="compositionally biased region" description="Polar residues" evidence="1">
    <location>
        <begin position="51"/>
        <end position="71"/>
    </location>
</feature>
<evidence type="ECO:0000256" key="1">
    <source>
        <dbReference type="SAM" id="MobiDB-lite"/>
    </source>
</evidence>
<dbReference type="AlphaFoldDB" id="A0ABD2YMS2"/>
<sequence length="164" mass="17976">MKNSAGQKKSESTEARERRITIVEYPAGQGDLLLEISEGLNRPGLEMKLQGMSSTGDNTNTTSESSFTKIPSSVDPDPALSSDAEITELGRKFTVALEGWTYSCKLCRTHLALADDIITRIAVDHESQKYKEGKFVLERAKILDGLDSKFDMNTEPSISTAEDA</sequence>
<keyword evidence="3" id="KW-1185">Reference proteome</keyword>
<accession>A0ABD2YMS2</accession>
<protein>
    <submittedName>
        <fullName evidence="2">Uncharacterized protein</fullName>
    </submittedName>
</protein>
<organism evidence="2 3">
    <name type="scientific">Cinchona calisaya</name>
    <dbReference type="NCBI Taxonomy" id="153742"/>
    <lineage>
        <taxon>Eukaryota</taxon>
        <taxon>Viridiplantae</taxon>
        <taxon>Streptophyta</taxon>
        <taxon>Embryophyta</taxon>
        <taxon>Tracheophyta</taxon>
        <taxon>Spermatophyta</taxon>
        <taxon>Magnoliopsida</taxon>
        <taxon>eudicotyledons</taxon>
        <taxon>Gunneridae</taxon>
        <taxon>Pentapetalae</taxon>
        <taxon>asterids</taxon>
        <taxon>lamiids</taxon>
        <taxon>Gentianales</taxon>
        <taxon>Rubiaceae</taxon>
        <taxon>Cinchonoideae</taxon>
        <taxon>Cinchoneae</taxon>
        <taxon>Cinchona</taxon>
    </lineage>
</organism>
<dbReference type="EMBL" id="JBJUIK010000012">
    <property type="protein sequence ID" value="KAL3508701.1"/>
    <property type="molecule type" value="Genomic_DNA"/>
</dbReference>